<dbReference type="OrthoDB" id="226701at2"/>
<comment type="subcellular location">
    <subcellularLocation>
        <location evidence="1">Cell membrane</location>
        <topology evidence="1">Multi-pass membrane protein</topology>
    </subcellularLocation>
</comment>
<dbReference type="EMBL" id="VNFK01000009">
    <property type="protein sequence ID" value="TVU61970.1"/>
    <property type="molecule type" value="Genomic_DNA"/>
</dbReference>
<dbReference type="CDD" id="cd01127">
    <property type="entry name" value="TrwB_TraG_TraD_VirD4"/>
    <property type="match status" value="1"/>
</dbReference>
<dbReference type="AlphaFoldDB" id="A0A558GYJ4"/>
<reference evidence="9 10" key="1">
    <citation type="submission" date="2019-07" db="EMBL/GenBank/DDBJ databases">
        <title>Diversity of Bacteria from Kongsfjorden, Arctic.</title>
        <authorList>
            <person name="Yu Y."/>
        </authorList>
    </citation>
    <scope>NUCLEOTIDE SEQUENCE [LARGE SCALE GENOMIC DNA]</scope>
    <source>
        <strain evidence="9 10">SM1928</strain>
    </source>
</reference>
<evidence type="ECO:0000256" key="4">
    <source>
        <dbReference type="ARBA" id="ARBA00022989"/>
    </source>
</evidence>
<evidence type="ECO:0000256" key="1">
    <source>
        <dbReference type="ARBA" id="ARBA00004651"/>
    </source>
</evidence>
<dbReference type="PANTHER" id="PTHR37937:SF1">
    <property type="entry name" value="CONJUGATIVE TRANSFER: DNA TRANSPORT"/>
    <property type="match status" value="1"/>
</dbReference>
<organism evidence="9 10">
    <name type="scientific">Paenarthrobacter nitroguajacolicus</name>
    <name type="common">Arthrobacter nitroguajacolicus</name>
    <dbReference type="NCBI Taxonomy" id="211146"/>
    <lineage>
        <taxon>Bacteria</taxon>
        <taxon>Bacillati</taxon>
        <taxon>Actinomycetota</taxon>
        <taxon>Actinomycetes</taxon>
        <taxon>Micrococcales</taxon>
        <taxon>Micrococcaceae</taxon>
        <taxon>Paenarthrobacter</taxon>
    </lineage>
</organism>
<name>A0A558GYJ4_PAENT</name>
<dbReference type="InterPro" id="IPR051539">
    <property type="entry name" value="T4SS-coupling_protein"/>
</dbReference>
<evidence type="ECO:0000313" key="9">
    <source>
        <dbReference type="EMBL" id="TVU61970.1"/>
    </source>
</evidence>
<dbReference type="Gene3D" id="3.40.50.300">
    <property type="entry name" value="P-loop containing nucleotide triphosphate hydrolases"/>
    <property type="match status" value="1"/>
</dbReference>
<evidence type="ECO:0000313" key="10">
    <source>
        <dbReference type="Proteomes" id="UP000316500"/>
    </source>
</evidence>
<feature type="domain" description="TraD/TraG TraM recognition site" evidence="8">
    <location>
        <begin position="409"/>
        <end position="500"/>
    </location>
</feature>
<dbReference type="Proteomes" id="UP000316500">
    <property type="component" value="Unassembled WGS sequence"/>
</dbReference>
<evidence type="ECO:0000256" key="7">
    <source>
        <dbReference type="SAM" id="Phobius"/>
    </source>
</evidence>
<gene>
    <name evidence="9" type="ORF">FQP90_12945</name>
</gene>
<feature type="region of interest" description="Disordered" evidence="6">
    <location>
        <begin position="552"/>
        <end position="574"/>
    </location>
</feature>
<proteinExistence type="predicted"/>
<evidence type="ECO:0000256" key="2">
    <source>
        <dbReference type="ARBA" id="ARBA00022475"/>
    </source>
</evidence>
<dbReference type="PANTHER" id="PTHR37937">
    <property type="entry name" value="CONJUGATIVE TRANSFER: DNA TRANSPORT"/>
    <property type="match status" value="1"/>
</dbReference>
<dbReference type="InterPro" id="IPR032689">
    <property type="entry name" value="TraG-D_C"/>
</dbReference>
<feature type="transmembrane region" description="Helical" evidence="7">
    <location>
        <begin position="12"/>
        <end position="33"/>
    </location>
</feature>
<keyword evidence="4 7" id="KW-1133">Transmembrane helix</keyword>
<evidence type="ECO:0000256" key="5">
    <source>
        <dbReference type="ARBA" id="ARBA00023136"/>
    </source>
</evidence>
<feature type="transmembrane region" description="Helical" evidence="7">
    <location>
        <begin position="58"/>
        <end position="84"/>
    </location>
</feature>
<dbReference type="Pfam" id="PF12696">
    <property type="entry name" value="TraG-D_C"/>
    <property type="match status" value="1"/>
</dbReference>
<keyword evidence="3 7" id="KW-0812">Transmembrane</keyword>
<protein>
    <submittedName>
        <fullName evidence="9">TraG-family protein</fullName>
    </submittedName>
</protein>
<keyword evidence="2" id="KW-1003">Cell membrane</keyword>
<evidence type="ECO:0000259" key="8">
    <source>
        <dbReference type="Pfam" id="PF12696"/>
    </source>
</evidence>
<dbReference type="RefSeq" id="WP_144651068.1">
    <property type="nucleotide sequence ID" value="NZ_VNFK01000009.1"/>
</dbReference>
<keyword evidence="5 7" id="KW-0472">Membrane</keyword>
<comment type="caution">
    <text evidence="9">The sequence shown here is derived from an EMBL/GenBank/DDBJ whole genome shotgun (WGS) entry which is preliminary data.</text>
</comment>
<evidence type="ECO:0000256" key="3">
    <source>
        <dbReference type="ARBA" id="ARBA00022692"/>
    </source>
</evidence>
<evidence type="ECO:0000256" key="6">
    <source>
        <dbReference type="SAM" id="MobiDB-lite"/>
    </source>
</evidence>
<accession>A0A558GYJ4</accession>
<dbReference type="InterPro" id="IPR027417">
    <property type="entry name" value="P-loop_NTPase"/>
</dbReference>
<dbReference type="GO" id="GO:0005886">
    <property type="term" value="C:plasma membrane"/>
    <property type="evidence" value="ECO:0007669"/>
    <property type="project" value="UniProtKB-SubCell"/>
</dbReference>
<sequence>MSKQTSTDTLMKLSLAGLVVGLAAIAWVAAFLGEFLTPTGMPWTNFTELVARFKEGTFAWPAAATWIAIVLAIMALFGIALLAASRGGAGSAAQRELGGRLATGAKLAPLMEKERKKDAKQLHPKAVDLAPGQVLGQTAAGKPAVLYQGWRDLGVCIMGPGSGKTSCLVVPRLAAAPGAALMTSNKVDGVAQVIAARHQLGTVWLWDPGKIYRQSDKPDFIFSPLWEVKGTEDAMRLASWIITASLKNNPRTESEAAEDAQFGPSGESCLAWTLLAAALTGKALGDVHEWISKGSFEKVSNILADEYPRPASEMRGFDKWPDRTRGSLVATTQRMCRDLVHDAILAWTTPTPGIRNFDTAKFMEGRQTMILLSERGPGGAGAVLTAMIKAICNAAVRKTPGEARLTIPLVGELDEVANIVPWPTLPQDFSHYGSRGLCFTLYLQGWSQGCGEWGTKGMQTLWQMSGARFVGSNEETDWTEGLSKAIGTYQRKEKDSDRKERLPKVSVQDFAELAKFSGILSSSVAPATLLRLTPWHKNKELSKTIEAGMAAAAAMAKGEPQPATDPVPEKQVAA</sequence>
<dbReference type="SUPFAM" id="SSF52540">
    <property type="entry name" value="P-loop containing nucleoside triphosphate hydrolases"/>
    <property type="match status" value="1"/>
</dbReference>